<dbReference type="PROSITE" id="PS51257">
    <property type="entry name" value="PROKAR_LIPOPROTEIN"/>
    <property type="match status" value="1"/>
</dbReference>
<evidence type="ECO:0000256" key="5">
    <source>
        <dbReference type="ARBA" id="ARBA00023237"/>
    </source>
</evidence>
<reference evidence="8" key="2">
    <citation type="submission" date="2020-09" db="EMBL/GenBank/DDBJ databases">
        <authorList>
            <person name="Sun Q."/>
            <person name="Zhou Y."/>
        </authorList>
    </citation>
    <scope>NUCLEOTIDE SEQUENCE</scope>
    <source>
        <strain evidence="8">CGMCC 1.15290</strain>
    </source>
</reference>
<dbReference type="SUPFAM" id="SSF48452">
    <property type="entry name" value="TPR-like"/>
    <property type="match status" value="1"/>
</dbReference>
<evidence type="ECO:0008006" key="10">
    <source>
        <dbReference type="Google" id="ProtNLM"/>
    </source>
</evidence>
<comment type="subcellular location">
    <subcellularLocation>
        <location evidence="1">Cell outer membrane</location>
    </subcellularLocation>
</comment>
<evidence type="ECO:0000256" key="1">
    <source>
        <dbReference type="ARBA" id="ARBA00004442"/>
    </source>
</evidence>
<evidence type="ECO:0000256" key="2">
    <source>
        <dbReference type="ARBA" id="ARBA00006275"/>
    </source>
</evidence>
<feature type="domain" description="SusD-like N-terminal" evidence="7">
    <location>
        <begin position="21"/>
        <end position="208"/>
    </location>
</feature>
<comment type="similarity">
    <text evidence="2">Belongs to the SusD family.</text>
</comment>
<dbReference type="EMBL" id="BMIB01000001">
    <property type="protein sequence ID" value="GGH61399.1"/>
    <property type="molecule type" value="Genomic_DNA"/>
</dbReference>
<dbReference type="GO" id="GO:0009279">
    <property type="term" value="C:cell outer membrane"/>
    <property type="evidence" value="ECO:0007669"/>
    <property type="project" value="UniProtKB-SubCell"/>
</dbReference>
<gene>
    <name evidence="8" type="ORF">GCM10011379_10330</name>
</gene>
<name>A0A917MUL8_9BACT</name>
<evidence type="ECO:0000256" key="3">
    <source>
        <dbReference type="ARBA" id="ARBA00022729"/>
    </source>
</evidence>
<proteinExistence type="inferred from homology"/>
<evidence type="ECO:0000313" key="9">
    <source>
        <dbReference type="Proteomes" id="UP000627292"/>
    </source>
</evidence>
<sequence length="487" mass="54943">MKWRIIAVCISGMLAFSSCKKWIDVKPTDKLSEEMLFADKEGFLKALNGVYVELANNALYGEKMSVSTIDVLAQYYYITSTTHSSYYTTMFTYTQNSPRAAFEGIWKKAYELVVNSNIIINKCGEANPLLPAPYFGIVKGEALALRAMLHFDMLRLFGPVWSEATRGSASVPYNTAPLPTVTPLLPADTVIQRVIDDLTAAAALLKEADPVITEGVRHTASASGDNSLHYRQYRLNYYAVKALLARAYLWKHDKENALKEAKEILAEVQKPAKPIFPYVTQAAAKHVETPDRLFSTEVFFGLYTVNRFNLYTQLFAPERDQYSRLRFSNNDDNFSRVNEMLDDQNDYRRDAWAALNTTSGSFVTHLKYFDYTKAAWRYMVPLIRLSEVLLIAAECSNTVEEGRTYLNAVRNSRNCVSITPADAAALKSAITREFRKEVIGEGQMFFYYKRNASLSIPNNAALTGTKAMTLPNYVVPLPESEISVRNK</sequence>
<dbReference type="RefSeq" id="WP_188950899.1">
    <property type="nucleotide sequence ID" value="NZ_BMIB01000001.1"/>
</dbReference>
<evidence type="ECO:0000256" key="4">
    <source>
        <dbReference type="ARBA" id="ARBA00023136"/>
    </source>
</evidence>
<accession>A0A917MUL8</accession>
<keyword evidence="3" id="KW-0732">Signal</keyword>
<keyword evidence="4" id="KW-0472">Membrane</keyword>
<keyword evidence="9" id="KW-1185">Reference proteome</keyword>
<evidence type="ECO:0000259" key="6">
    <source>
        <dbReference type="Pfam" id="PF07980"/>
    </source>
</evidence>
<organism evidence="8 9">
    <name type="scientific">Filimonas zeae</name>
    <dbReference type="NCBI Taxonomy" id="1737353"/>
    <lineage>
        <taxon>Bacteria</taxon>
        <taxon>Pseudomonadati</taxon>
        <taxon>Bacteroidota</taxon>
        <taxon>Chitinophagia</taxon>
        <taxon>Chitinophagales</taxon>
        <taxon>Chitinophagaceae</taxon>
        <taxon>Filimonas</taxon>
    </lineage>
</organism>
<dbReference type="Pfam" id="PF07980">
    <property type="entry name" value="SusD_RagB"/>
    <property type="match status" value="1"/>
</dbReference>
<dbReference type="InterPro" id="IPR011990">
    <property type="entry name" value="TPR-like_helical_dom_sf"/>
</dbReference>
<dbReference type="InterPro" id="IPR012944">
    <property type="entry name" value="SusD_RagB_dom"/>
</dbReference>
<keyword evidence="5" id="KW-0998">Cell outer membrane</keyword>
<dbReference type="Gene3D" id="1.25.40.390">
    <property type="match status" value="1"/>
</dbReference>
<dbReference type="InterPro" id="IPR033985">
    <property type="entry name" value="SusD-like_N"/>
</dbReference>
<dbReference type="Proteomes" id="UP000627292">
    <property type="component" value="Unassembled WGS sequence"/>
</dbReference>
<protein>
    <recommendedName>
        <fullName evidence="10">SusD family protein</fullName>
    </recommendedName>
</protein>
<reference evidence="8" key="1">
    <citation type="journal article" date="2014" name="Int. J. Syst. Evol. Microbiol.">
        <title>Complete genome sequence of Corynebacterium casei LMG S-19264T (=DSM 44701T), isolated from a smear-ripened cheese.</title>
        <authorList>
            <consortium name="US DOE Joint Genome Institute (JGI-PGF)"/>
            <person name="Walter F."/>
            <person name="Albersmeier A."/>
            <person name="Kalinowski J."/>
            <person name="Ruckert C."/>
        </authorList>
    </citation>
    <scope>NUCLEOTIDE SEQUENCE</scope>
    <source>
        <strain evidence="8">CGMCC 1.15290</strain>
    </source>
</reference>
<dbReference type="Pfam" id="PF14322">
    <property type="entry name" value="SusD-like_3"/>
    <property type="match status" value="1"/>
</dbReference>
<evidence type="ECO:0000313" key="8">
    <source>
        <dbReference type="EMBL" id="GGH61399.1"/>
    </source>
</evidence>
<feature type="domain" description="RagB/SusD" evidence="6">
    <location>
        <begin position="374"/>
        <end position="453"/>
    </location>
</feature>
<evidence type="ECO:0000259" key="7">
    <source>
        <dbReference type="Pfam" id="PF14322"/>
    </source>
</evidence>
<dbReference type="AlphaFoldDB" id="A0A917MUL8"/>
<comment type="caution">
    <text evidence="8">The sequence shown here is derived from an EMBL/GenBank/DDBJ whole genome shotgun (WGS) entry which is preliminary data.</text>
</comment>